<name>A0A926HLN5_9FIRM</name>
<evidence type="ECO:0000313" key="4">
    <source>
        <dbReference type="Proteomes" id="UP000623172"/>
    </source>
</evidence>
<dbReference type="EMBL" id="JACRSR010000006">
    <property type="protein sequence ID" value="MBC8532277.1"/>
    <property type="molecule type" value="Genomic_DNA"/>
</dbReference>
<dbReference type="InterPro" id="IPR032485">
    <property type="entry name" value="LRP1-like_beta_prop"/>
</dbReference>
<sequence length="387" mass="43326">MRARIRWMAAALCLLMAMGLAGCGGKPEGPAASELVGGTPNTELAMQQGDYIYFGRPDSGLYRLKKDGSELYRLYKASDLHVLGVMDEYVYYFAPDMPGTYASLERIKLDGTGRQVLAERVNARGGLLEAEDHFYITLEGRDDQTGGLYRIKPDGSERTLVLADVLLTNLKFWNNGIYGINLSDKEQIICLDLGEKVIRQISGTASISRFDIREDKIFYEDRSDWAVYRMNLDGSDLQQMIKNYPLEGETLYRKVSIGNGKARIERVNAEGGPLENIVEVDKGGLKFLLTSDGMIYYANGYTVTSEDGTEKQFDRMYRIRADVDQQPEYILQGHLANYDFVLETAGCVIFQVTAVDEESGTALAAGQFYRLNMQDLSVTRLEIQGDN</sequence>
<comment type="caution">
    <text evidence="3">The sequence shown here is derived from an EMBL/GenBank/DDBJ whole genome shotgun (WGS) entry which is preliminary data.</text>
</comment>
<protein>
    <submittedName>
        <fullName evidence="3">DUF5050 domain-containing protein</fullName>
    </submittedName>
</protein>
<accession>A0A926HLN5</accession>
<feature type="signal peptide" evidence="1">
    <location>
        <begin position="1"/>
        <end position="21"/>
    </location>
</feature>
<dbReference type="PROSITE" id="PS51257">
    <property type="entry name" value="PROKAR_LIPOPROTEIN"/>
    <property type="match status" value="1"/>
</dbReference>
<evidence type="ECO:0000256" key="1">
    <source>
        <dbReference type="SAM" id="SignalP"/>
    </source>
</evidence>
<evidence type="ECO:0000313" key="3">
    <source>
        <dbReference type="EMBL" id="MBC8532277.1"/>
    </source>
</evidence>
<keyword evidence="4" id="KW-1185">Reference proteome</keyword>
<feature type="chain" id="PRO_5039392502" evidence="1">
    <location>
        <begin position="22"/>
        <end position="387"/>
    </location>
</feature>
<proteinExistence type="predicted"/>
<evidence type="ECO:0000259" key="2">
    <source>
        <dbReference type="Pfam" id="PF16472"/>
    </source>
</evidence>
<dbReference type="Pfam" id="PF16472">
    <property type="entry name" value="DUF5050"/>
    <property type="match status" value="1"/>
</dbReference>
<keyword evidence="1" id="KW-0732">Signal</keyword>
<gene>
    <name evidence="3" type="ORF">H8696_10520</name>
</gene>
<dbReference type="Proteomes" id="UP000623172">
    <property type="component" value="Unassembled WGS sequence"/>
</dbReference>
<reference evidence="3" key="1">
    <citation type="submission" date="2020-08" db="EMBL/GenBank/DDBJ databases">
        <title>Genome public.</title>
        <authorList>
            <person name="Liu C."/>
            <person name="Sun Q."/>
        </authorList>
    </citation>
    <scope>NUCLEOTIDE SEQUENCE</scope>
    <source>
        <strain evidence="3">NSJ-53</strain>
    </source>
</reference>
<dbReference type="RefSeq" id="WP_249317390.1">
    <property type="nucleotide sequence ID" value="NZ_JACRSR010000006.1"/>
</dbReference>
<dbReference type="SUPFAM" id="SSF69304">
    <property type="entry name" value="Tricorn protease N-terminal domain"/>
    <property type="match status" value="1"/>
</dbReference>
<organism evidence="3 4">
    <name type="scientific">Gehongia tenuis</name>
    <dbReference type="NCBI Taxonomy" id="2763655"/>
    <lineage>
        <taxon>Bacteria</taxon>
        <taxon>Bacillati</taxon>
        <taxon>Bacillota</taxon>
        <taxon>Clostridia</taxon>
        <taxon>Christensenellales</taxon>
        <taxon>Christensenellaceae</taxon>
        <taxon>Gehongia</taxon>
    </lineage>
</organism>
<feature type="domain" description="Prolow-density lipoprotein receptor-related protein 1-like beta-propeller" evidence="2">
    <location>
        <begin position="40"/>
        <end position="299"/>
    </location>
</feature>
<dbReference type="AlphaFoldDB" id="A0A926HLN5"/>